<evidence type="ECO:0000313" key="2">
    <source>
        <dbReference type="Proteomes" id="UP000367750"/>
    </source>
</evidence>
<sequence>MWAYANLEDALYECFKDIVGTDEEDMLFEDSYIKKKLKEYIGTKEFKKFDELDEKYWKDAWRTFDSMTFELNKRQK</sequence>
<comment type="caution">
    <text evidence="1">The sequence shown here is derived from an EMBL/GenBank/DDBJ whole genome shotgun (WGS) entry which is preliminary data.</text>
</comment>
<protein>
    <submittedName>
        <fullName evidence="1">Uncharacterized protein</fullName>
    </submittedName>
</protein>
<dbReference type="OrthoDB" id="2633143at2"/>
<dbReference type="RefSeq" id="WP_150456528.1">
    <property type="nucleotide sequence ID" value="NZ_VYKK01000004.1"/>
</dbReference>
<name>A0A5J5GHQ8_9BACL</name>
<dbReference type="AlphaFoldDB" id="A0A5J5GHQ8"/>
<dbReference type="EMBL" id="VYKK01000004">
    <property type="protein sequence ID" value="KAA9007238.1"/>
    <property type="molecule type" value="Genomic_DNA"/>
</dbReference>
<evidence type="ECO:0000313" key="1">
    <source>
        <dbReference type="EMBL" id="KAA9007238.1"/>
    </source>
</evidence>
<accession>A0A5J5GHQ8</accession>
<gene>
    <name evidence="1" type="ORF">F4V43_01765</name>
</gene>
<reference evidence="1 2" key="1">
    <citation type="submission" date="2019-09" db="EMBL/GenBank/DDBJ databases">
        <title>Bacillus ochoae sp. nov., Paenibacillus whitsoniae sp. nov., Paenibacillus spiritus sp. nov. Isolated from the Mars Exploration Rover during spacecraft assembly.</title>
        <authorList>
            <person name="Seuylemezian A."/>
            <person name="Vaishampayan P."/>
        </authorList>
    </citation>
    <scope>NUCLEOTIDE SEQUENCE [LARGE SCALE GENOMIC DNA]</scope>
    <source>
        <strain evidence="1 2">MER_111</strain>
    </source>
</reference>
<keyword evidence="2" id="KW-1185">Reference proteome</keyword>
<dbReference type="Proteomes" id="UP000367750">
    <property type="component" value="Unassembled WGS sequence"/>
</dbReference>
<organism evidence="1 2">
    <name type="scientific">Paenibacillus spiritus</name>
    <dbReference type="NCBI Taxonomy" id="2496557"/>
    <lineage>
        <taxon>Bacteria</taxon>
        <taxon>Bacillati</taxon>
        <taxon>Bacillota</taxon>
        <taxon>Bacilli</taxon>
        <taxon>Bacillales</taxon>
        <taxon>Paenibacillaceae</taxon>
        <taxon>Paenibacillus</taxon>
    </lineage>
</organism>
<proteinExistence type="predicted"/>